<dbReference type="PANTHER" id="PTHR42103">
    <property type="entry name" value="ALPHA/BETA-HYDROLASES SUPERFAMILY PROTEIN"/>
    <property type="match status" value="1"/>
</dbReference>
<keyword evidence="2" id="KW-1185">Reference proteome</keyword>
<name>A0ABN6CCI5_9ACTN</name>
<sequence length="285" mass="30764">MNPSTAPSATLKRNESTFLMTHPIRANSILPAKREDIELHTADGVTLVGELAVPLDREPVATLVCLHPLPTHGGMMDSHVYRKAAWRLPALAGLAVLRFNTRGTSSVRGTSGGSFSAGVDERYDVAAAIEYAEFADLPDIWLLGWSFGTDLTLMYGLDPAVTGAILLSPPLRFSRPEHLAAWATDGKPVTALIPEFDDYLRPAEAAERFAAIPQAEVVPVPGAKHLWVGDAEKVLDEVVRRVAPGVPTPLPRTWDGPMETGDMNAYADRTVAAFADVEVPKPLKE</sequence>
<evidence type="ECO:0000313" key="2">
    <source>
        <dbReference type="Proteomes" id="UP000676967"/>
    </source>
</evidence>
<organism evidence="1 2">
    <name type="scientific">Actinoplanes ianthinogenes</name>
    <dbReference type="NCBI Taxonomy" id="122358"/>
    <lineage>
        <taxon>Bacteria</taxon>
        <taxon>Bacillati</taxon>
        <taxon>Actinomycetota</taxon>
        <taxon>Actinomycetes</taxon>
        <taxon>Micromonosporales</taxon>
        <taxon>Micromonosporaceae</taxon>
        <taxon>Actinoplanes</taxon>
    </lineage>
</organism>
<proteinExistence type="predicted"/>
<evidence type="ECO:0000313" key="1">
    <source>
        <dbReference type="EMBL" id="BCJ42606.1"/>
    </source>
</evidence>
<reference evidence="1 2" key="1">
    <citation type="submission" date="2020-08" db="EMBL/GenBank/DDBJ databases">
        <title>Whole genome shotgun sequence of Actinoplanes ianthinogenes NBRC 13996.</title>
        <authorList>
            <person name="Komaki H."/>
            <person name="Tamura T."/>
        </authorList>
    </citation>
    <scope>NUCLEOTIDE SEQUENCE [LARGE SCALE GENOMIC DNA]</scope>
    <source>
        <strain evidence="1 2">NBRC 13996</strain>
    </source>
</reference>
<dbReference type="InterPro" id="IPR029058">
    <property type="entry name" value="AB_hydrolase_fold"/>
</dbReference>
<evidence type="ECO:0008006" key="3">
    <source>
        <dbReference type="Google" id="ProtNLM"/>
    </source>
</evidence>
<dbReference type="Proteomes" id="UP000676967">
    <property type="component" value="Chromosome"/>
</dbReference>
<dbReference type="PANTHER" id="PTHR42103:SF2">
    <property type="entry name" value="AB HYDROLASE-1 DOMAIN-CONTAINING PROTEIN"/>
    <property type="match status" value="1"/>
</dbReference>
<protein>
    <recommendedName>
        <fullName evidence="3">Alpha/beta hydrolase</fullName>
    </recommendedName>
</protein>
<dbReference type="SUPFAM" id="SSF53474">
    <property type="entry name" value="alpha/beta-Hydrolases"/>
    <property type="match status" value="1"/>
</dbReference>
<dbReference type="Gene3D" id="3.40.50.1820">
    <property type="entry name" value="alpha/beta hydrolase"/>
    <property type="match status" value="1"/>
</dbReference>
<gene>
    <name evidence="1" type="ORF">Aiant_32630</name>
</gene>
<accession>A0ABN6CCI5</accession>
<dbReference type="EMBL" id="AP023356">
    <property type="protein sequence ID" value="BCJ42606.1"/>
    <property type="molecule type" value="Genomic_DNA"/>
</dbReference>